<evidence type="ECO:0000313" key="4">
    <source>
        <dbReference type="Proteomes" id="UP000663836"/>
    </source>
</evidence>
<organism evidence="3 4">
    <name type="scientific">Rotaria sordida</name>
    <dbReference type="NCBI Taxonomy" id="392033"/>
    <lineage>
        <taxon>Eukaryota</taxon>
        <taxon>Metazoa</taxon>
        <taxon>Spiralia</taxon>
        <taxon>Gnathifera</taxon>
        <taxon>Rotifera</taxon>
        <taxon>Eurotatoria</taxon>
        <taxon>Bdelloidea</taxon>
        <taxon>Philodinida</taxon>
        <taxon>Philodinidae</taxon>
        <taxon>Rotaria</taxon>
    </lineage>
</organism>
<dbReference type="AlphaFoldDB" id="A0A819TVS2"/>
<evidence type="ECO:0000259" key="2">
    <source>
        <dbReference type="PROSITE" id="PS50095"/>
    </source>
</evidence>
<dbReference type="Gene3D" id="2.60.60.20">
    <property type="entry name" value="PLAT/LH2 domain"/>
    <property type="match status" value="2"/>
</dbReference>
<sequence length="444" mass="51430">MLLQSYRFRLKTAPETFIQQNNNISNSNTLLIYFKGEQGLTQTLFIPLNKLNEDIYENKFELVDVGNLSLAHVKLDGNNIRWKLNWIELERDNVDGEKFIFKPFETVKENGFINLRDIILNTGRSLLDSSTICASDLLADPRTLSRRVDRIFPINRWLDSNRNQKLDIFIKEGPAQFAPIYTIIIRTGTISSCLQANIRLALIGDGASTIPFDLNSNSNLIQCTTKNLFQSGSKDLFYLSSFESVDIGQLFHLQIQCDSHDNLPYYCESIEIINNLTDEKYFFLVNHWFGPNLEQKISVPVIDRNKESNIFTISIKTTDISNFNGQNIIYIHINFTNGKSYEEALSSSETHQIPFQKDNIDFFLVVIDNIGDNEISNVKICFVNKSIENTTQVQWNCSWIEIRDIFYQRNYCYILPKTLISCLMNEQYEYTYLEKMTDLPCSKN</sequence>
<feature type="non-terminal residue" evidence="3">
    <location>
        <position position="1"/>
    </location>
</feature>
<feature type="domain" description="PLAT" evidence="2">
    <location>
        <begin position="179"/>
        <end position="303"/>
    </location>
</feature>
<name>A0A819TVS2_9BILA</name>
<dbReference type="Pfam" id="PF01477">
    <property type="entry name" value="PLAT"/>
    <property type="match status" value="1"/>
</dbReference>
<dbReference type="EMBL" id="CAJOBD010007233">
    <property type="protein sequence ID" value="CAF4081516.1"/>
    <property type="molecule type" value="Genomic_DNA"/>
</dbReference>
<dbReference type="InterPro" id="IPR052970">
    <property type="entry name" value="Inner_ear_hair_cell_LOXHD"/>
</dbReference>
<dbReference type="Proteomes" id="UP000663836">
    <property type="component" value="Unassembled WGS sequence"/>
</dbReference>
<comment type="caution">
    <text evidence="3">The sequence shown here is derived from an EMBL/GenBank/DDBJ whole genome shotgun (WGS) entry which is preliminary data.</text>
</comment>
<dbReference type="SUPFAM" id="SSF49723">
    <property type="entry name" value="Lipase/lipooxygenase domain (PLAT/LH2 domain)"/>
    <property type="match status" value="2"/>
</dbReference>
<dbReference type="PANTHER" id="PTHR45901">
    <property type="entry name" value="PROTEIN CBG12474"/>
    <property type="match status" value="1"/>
</dbReference>
<accession>A0A819TVS2</accession>
<dbReference type="Gene3D" id="1.10.10.1070">
    <property type="entry name" value="Zinc finger, BED domain-containing"/>
    <property type="match status" value="1"/>
</dbReference>
<evidence type="ECO:0000256" key="1">
    <source>
        <dbReference type="PROSITE-ProRule" id="PRU00152"/>
    </source>
</evidence>
<dbReference type="PROSITE" id="PS50095">
    <property type="entry name" value="PLAT"/>
    <property type="match status" value="1"/>
</dbReference>
<protein>
    <recommendedName>
        <fullName evidence="2">PLAT domain-containing protein</fullName>
    </recommendedName>
</protein>
<dbReference type="InterPro" id="IPR001024">
    <property type="entry name" value="PLAT/LH2_dom"/>
</dbReference>
<dbReference type="PANTHER" id="PTHR45901:SF3">
    <property type="entry name" value="LIPOXYGENASE HOMOLOGY DOMAIN-CONTAINING PROTEIN 1"/>
    <property type="match status" value="1"/>
</dbReference>
<reference evidence="3" key="1">
    <citation type="submission" date="2021-02" db="EMBL/GenBank/DDBJ databases">
        <authorList>
            <person name="Nowell W R."/>
        </authorList>
    </citation>
    <scope>NUCLEOTIDE SEQUENCE</scope>
</reference>
<gene>
    <name evidence="3" type="ORF">JBS370_LOCUS30732</name>
</gene>
<comment type="caution">
    <text evidence="1">Lacks conserved residue(s) required for the propagation of feature annotation.</text>
</comment>
<evidence type="ECO:0000313" key="3">
    <source>
        <dbReference type="EMBL" id="CAF4081516.1"/>
    </source>
</evidence>
<proteinExistence type="predicted"/>
<dbReference type="InterPro" id="IPR036392">
    <property type="entry name" value="PLAT/LH2_dom_sf"/>
</dbReference>